<keyword evidence="3" id="KW-0804">Transcription</keyword>
<keyword evidence="6" id="KW-1185">Reference proteome</keyword>
<reference evidence="6" key="1">
    <citation type="submission" date="2021-03" db="EMBL/GenBank/DDBJ databases">
        <title>Assistant Professor.</title>
        <authorList>
            <person name="Huq M.A."/>
        </authorList>
    </citation>
    <scope>NUCLEOTIDE SEQUENCE [LARGE SCALE GENOMIC DNA]</scope>
    <source>
        <strain evidence="6">MAH-28</strain>
    </source>
</reference>
<dbReference type="Gene3D" id="1.10.10.60">
    <property type="entry name" value="Homeodomain-like"/>
    <property type="match status" value="1"/>
</dbReference>
<dbReference type="PRINTS" id="PR00032">
    <property type="entry name" value="HTHARAC"/>
</dbReference>
<evidence type="ECO:0000256" key="1">
    <source>
        <dbReference type="ARBA" id="ARBA00023015"/>
    </source>
</evidence>
<evidence type="ECO:0000256" key="2">
    <source>
        <dbReference type="ARBA" id="ARBA00023125"/>
    </source>
</evidence>
<dbReference type="Proteomes" id="UP000679126">
    <property type="component" value="Unassembled WGS sequence"/>
</dbReference>
<dbReference type="InterPro" id="IPR018060">
    <property type="entry name" value="HTH_AraC"/>
</dbReference>
<dbReference type="Pfam" id="PF12833">
    <property type="entry name" value="HTH_18"/>
    <property type="match status" value="1"/>
</dbReference>
<evidence type="ECO:0000313" key="6">
    <source>
        <dbReference type="Proteomes" id="UP000679126"/>
    </source>
</evidence>
<dbReference type="EMBL" id="JAGHKP010000001">
    <property type="protein sequence ID" value="MBO9151749.1"/>
    <property type="molecule type" value="Genomic_DNA"/>
</dbReference>
<dbReference type="InterPro" id="IPR009057">
    <property type="entry name" value="Homeodomain-like_sf"/>
</dbReference>
<accession>A0ABS3YC82</accession>
<protein>
    <submittedName>
        <fullName evidence="5">AraC family transcriptional regulator</fullName>
    </submittedName>
</protein>
<proteinExistence type="predicted"/>
<dbReference type="RefSeq" id="WP_209144247.1">
    <property type="nucleotide sequence ID" value="NZ_JAGHKP010000001.1"/>
</dbReference>
<gene>
    <name evidence="5" type="ORF">J7I43_05985</name>
</gene>
<evidence type="ECO:0000313" key="5">
    <source>
        <dbReference type="EMBL" id="MBO9151749.1"/>
    </source>
</evidence>
<organism evidence="5 6">
    <name type="scientific">Chitinophaga chungangae</name>
    <dbReference type="NCBI Taxonomy" id="2821488"/>
    <lineage>
        <taxon>Bacteria</taxon>
        <taxon>Pseudomonadati</taxon>
        <taxon>Bacteroidota</taxon>
        <taxon>Chitinophagia</taxon>
        <taxon>Chitinophagales</taxon>
        <taxon>Chitinophagaceae</taxon>
        <taxon>Chitinophaga</taxon>
    </lineage>
</organism>
<keyword evidence="2" id="KW-0238">DNA-binding</keyword>
<name>A0ABS3YC82_9BACT</name>
<dbReference type="PANTHER" id="PTHR43280:SF32">
    <property type="entry name" value="TRANSCRIPTIONAL REGULATORY PROTEIN"/>
    <property type="match status" value="1"/>
</dbReference>
<keyword evidence="1" id="KW-0805">Transcription regulation</keyword>
<dbReference type="PROSITE" id="PS01124">
    <property type="entry name" value="HTH_ARAC_FAMILY_2"/>
    <property type="match status" value="1"/>
</dbReference>
<dbReference type="SMART" id="SM00342">
    <property type="entry name" value="HTH_ARAC"/>
    <property type="match status" value="1"/>
</dbReference>
<evidence type="ECO:0000256" key="3">
    <source>
        <dbReference type="ARBA" id="ARBA00023163"/>
    </source>
</evidence>
<feature type="domain" description="HTH araC/xylS-type" evidence="4">
    <location>
        <begin position="198"/>
        <end position="296"/>
    </location>
</feature>
<sequence length="299" mass="34982">MEKPKSAIPYYNDINEFLASIDVAHRTANPVFYCLRLAEHKENIYRPPFRRSFYFVGLFTDAAKSRVTHGGTNETSMSSYMVFQSPELLYSFYRDKAMHGYVFYFQPECFSFFRPDFQKEFPFFDVLHTSLFRFDHVVFEKLAPHFEEVFAAYERSGKDQHVEARVKLLALLYHLKEFAAERMQGVRMAATPQQVLLKKYMQLVNNYYIDKRTVQEYADMLAVTPNYLSQSVKAVSGKNALSYISERLLTEAKSLLQHTHVEIAEIAYQLNFSDPANFGKFFRAQAGMSPSEFRKQDHR</sequence>
<dbReference type="InterPro" id="IPR020449">
    <property type="entry name" value="Tscrpt_reg_AraC-type_HTH"/>
</dbReference>
<evidence type="ECO:0000259" key="4">
    <source>
        <dbReference type="PROSITE" id="PS01124"/>
    </source>
</evidence>
<dbReference type="SUPFAM" id="SSF46689">
    <property type="entry name" value="Homeodomain-like"/>
    <property type="match status" value="1"/>
</dbReference>
<dbReference type="PANTHER" id="PTHR43280">
    <property type="entry name" value="ARAC-FAMILY TRANSCRIPTIONAL REGULATOR"/>
    <property type="match status" value="1"/>
</dbReference>
<comment type="caution">
    <text evidence="5">The sequence shown here is derived from an EMBL/GenBank/DDBJ whole genome shotgun (WGS) entry which is preliminary data.</text>
</comment>